<dbReference type="GO" id="GO:0005525">
    <property type="term" value="F:GTP binding"/>
    <property type="evidence" value="ECO:0007669"/>
    <property type="project" value="UniProtKB-UniRule"/>
</dbReference>
<dbReference type="CDD" id="cd01434">
    <property type="entry name" value="EFG_mtEFG1_IV"/>
    <property type="match status" value="1"/>
</dbReference>
<dbReference type="GO" id="GO:0003924">
    <property type="term" value="F:GTPase activity"/>
    <property type="evidence" value="ECO:0007669"/>
    <property type="project" value="InterPro"/>
</dbReference>
<evidence type="ECO:0000256" key="1">
    <source>
        <dbReference type="ARBA" id="ARBA00005870"/>
    </source>
</evidence>
<dbReference type="CDD" id="cd01886">
    <property type="entry name" value="EF-G"/>
    <property type="match status" value="1"/>
</dbReference>
<dbReference type="SMART" id="SM00838">
    <property type="entry name" value="EFG_C"/>
    <property type="match status" value="1"/>
</dbReference>
<feature type="binding site" evidence="6">
    <location>
        <begin position="19"/>
        <end position="26"/>
    </location>
    <ligand>
        <name>GTP</name>
        <dbReference type="ChEBI" id="CHEBI:37565"/>
    </ligand>
</feature>
<dbReference type="FunFam" id="3.30.70.870:FF:000001">
    <property type="entry name" value="Elongation factor G"/>
    <property type="match status" value="1"/>
</dbReference>
<sequence>MSVDRKYPIERVRDIGVIAHIDAGKTTVSERILFYTGMSHKIGEVHTGDTVMDWMEQERERGITITAAATTCFWIPNYIRRINSEISPDELKKQHEYRVNLIDTPGHIDFTVEVKRSLRVLDGAVVVFDGVAGVEPQSETNWRYADEFHVPRICFINKLDRMGASFENSLKSIQTRLNPNAIPIQIPIGSESNLEGIVDLLAGVAYGFEGDHGETIVEKEIPESVKAEYETRRKELIEKIVETDDALLSGYLEGKEPALEDLKKALRNATISLQIIPVLTGSALKNKGVQQVLDAVVDYLPSPADLPPVKGFDVSTNAPVERHPNDEEPFSALAFKVATDPFVGSLTFFRVYSGVIKKGSYILNSTKNVQERVGRMVRLHANKREEVERIPSGDIGAIVGLKGTTTGDTLCDPDEGIILEKITFPEPVIAMRIEPKTKADQEKMGIALKRLSEEDPTFRVSGDADTGETIIAGMGELQLEVLVDRMKREFSVEANVGRPQVAYKETVREHAESEGKYIKQSGGRGQYGHAKIKIDPLERGTGFEFVNEIKSGSIPNEFIPAVEKGVKEALGKGVVAGYPLTDVKVTLYDGSYHEVDSSEMAFKVAGSMALQEAARLAKPVVLEPIMKIQVTMPQEFLGDITGDISSKRGQIESLEDRIGGLKVVECSVPLSEMFGYATKLRSMTQGRGNFTMEFSHYDPVPANIAELIKEGKK</sequence>
<dbReference type="EMBL" id="PFAZ01000001">
    <property type="protein sequence ID" value="PIR89489.1"/>
    <property type="molecule type" value="Genomic_DNA"/>
</dbReference>
<dbReference type="Gene3D" id="2.40.30.10">
    <property type="entry name" value="Translation factors"/>
    <property type="match status" value="1"/>
</dbReference>
<dbReference type="SMART" id="SM00889">
    <property type="entry name" value="EFG_IV"/>
    <property type="match status" value="1"/>
</dbReference>
<dbReference type="InterPro" id="IPR020568">
    <property type="entry name" value="Ribosomal_Su5_D2-typ_SF"/>
</dbReference>
<dbReference type="InterPro" id="IPR053905">
    <property type="entry name" value="EF-G-like_DII"/>
</dbReference>
<dbReference type="Pfam" id="PF00679">
    <property type="entry name" value="EFG_C"/>
    <property type="match status" value="1"/>
</dbReference>
<dbReference type="NCBIfam" id="NF009891">
    <property type="entry name" value="PRK13351.1-1"/>
    <property type="match status" value="1"/>
</dbReference>
<name>A0A2H0USV0_9BACT</name>
<dbReference type="FunFam" id="3.40.50.300:FF:000029">
    <property type="entry name" value="Elongation factor G"/>
    <property type="match status" value="1"/>
</dbReference>
<comment type="caution">
    <text evidence="9">The sequence shown here is derived from an EMBL/GenBank/DDBJ whole genome shotgun (WGS) entry which is preliminary data.</text>
</comment>
<evidence type="ECO:0000313" key="10">
    <source>
        <dbReference type="Proteomes" id="UP000231157"/>
    </source>
</evidence>
<dbReference type="HAMAP" id="MF_00054_B">
    <property type="entry name" value="EF_G_EF_2_B"/>
    <property type="match status" value="1"/>
</dbReference>
<keyword evidence="3 6" id="KW-0251">Elongation factor</keyword>
<evidence type="ECO:0000256" key="2">
    <source>
        <dbReference type="ARBA" id="ARBA00022741"/>
    </source>
</evidence>
<dbReference type="InterPro" id="IPR004540">
    <property type="entry name" value="Transl_elong_EFG/EF2"/>
</dbReference>
<dbReference type="InterPro" id="IPR009000">
    <property type="entry name" value="Transl_B-barrel_sf"/>
</dbReference>
<dbReference type="AlphaFoldDB" id="A0A2H0USV0"/>
<dbReference type="SUPFAM" id="SSF52540">
    <property type="entry name" value="P-loop containing nucleoside triphosphate hydrolases"/>
    <property type="match status" value="1"/>
</dbReference>
<gene>
    <name evidence="6 9" type="primary">fusA</name>
    <name evidence="9" type="ORF">COU07_01145</name>
</gene>
<proteinExistence type="inferred from homology"/>
<dbReference type="NCBIfam" id="TIGR00231">
    <property type="entry name" value="small_GTP"/>
    <property type="match status" value="1"/>
</dbReference>
<dbReference type="InterPro" id="IPR014721">
    <property type="entry name" value="Ribsml_uS5_D2-typ_fold_subgr"/>
</dbReference>
<dbReference type="InterPro" id="IPR005517">
    <property type="entry name" value="Transl_elong_EFG/EF2_IV"/>
</dbReference>
<dbReference type="Gene3D" id="3.30.230.10">
    <property type="match status" value="1"/>
</dbReference>
<dbReference type="InterPro" id="IPR047872">
    <property type="entry name" value="EFG_IV"/>
</dbReference>
<dbReference type="Gene3D" id="3.30.70.240">
    <property type="match status" value="1"/>
</dbReference>
<evidence type="ECO:0000256" key="6">
    <source>
        <dbReference type="HAMAP-Rule" id="MF_00054"/>
    </source>
</evidence>
<dbReference type="InterPro" id="IPR000795">
    <property type="entry name" value="T_Tr_GTP-bd_dom"/>
</dbReference>
<dbReference type="Pfam" id="PF14492">
    <property type="entry name" value="EFG_III"/>
    <property type="match status" value="1"/>
</dbReference>
<dbReference type="Pfam" id="PF03764">
    <property type="entry name" value="EFG_IV"/>
    <property type="match status" value="1"/>
</dbReference>
<evidence type="ECO:0000256" key="4">
    <source>
        <dbReference type="ARBA" id="ARBA00022917"/>
    </source>
</evidence>
<dbReference type="InterPro" id="IPR000640">
    <property type="entry name" value="EFG_V-like"/>
</dbReference>
<organism evidence="9 10">
    <name type="scientific">Candidatus Harrisonbacteria bacterium CG10_big_fil_rev_8_21_14_0_10_40_38</name>
    <dbReference type="NCBI Taxonomy" id="1974583"/>
    <lineage>
        <taxon>Bacteria</taxon>
        <taxon>Candidatus Harrisoniibacteriota</taxon>
    </lineage>
</organism>
<dbReference type="PANTHER" id="PTHR43261:SF1">
    <property type="entry name" value="RIBOSOME-RELEASING FACTOR 2, MITOCHONDRIAL"/>
    <property type="match status" value="1"/>
</dbReference>
<evidence type="ECO:0000313" key="9">
    <source>
        <dbReference type="EMBL" id="PIR89489.1"/>
    </source>
</evidence>
<keyword evidence="5 6" id="KW-0342">GTP-binding</keyword>
<dbReference type="Pfam" id="PF22042">
    <property type="entry name" value="EF-G_D2"/>
    <property type="match status" value="1"/>
</dbReference>
<dbReference type="FunFam" id="3.30.230.10:FF:000003">
    <property type="entry name" value="Elongation factor G"/>
    <property type="match status" value="1"/>
</dbReference>
<feature type="binding site" evidence="6">
    <location>
        <begin position="157"/>
        <end position="160"/>
    </location>
    <ligand>
        <name>GTP</name>
        <dbReference type="ChEBI" id="CHEBI:37565"/>
    </ligand>
</feature>
<evidence type="ECO:0000256" key="3">
    <source>
        <dbReference type="ARBA" id="ARBA00022768"/>
    </source>
</evidence>
<dbReference type="SUPFAM" id="SSF54211">
    <property type="entry name" value="Ribosomal protein S5 domain 2-like"/>
    <property type="match status" value="1"/>
</dbReference>
<dbReference type="SUPFAM" id="SSF54980">
    <property type="entry name" value="EF-G C-terminal domain-like"/>
    <property type="match status" value="2"/>
</dbReference>
<dbReference type="PANTHER" id="PTHR43261">
    <property type="entry name" value="TRANSLATION ELONGATION FACTOR G-RELATED"/>
    <property type="match status" value="1"/>
</dbReference>
<dbReference type="PROSITE" id="PS00301">
    <property type="entry name" value="G_TR_1"/>
    <property type="match status" value="1"/>
</dbReference>
<dbReference type="PROSITE" id="PS51722">
    <property type="entry name" value="G_TR_2"/>
    <property type="match status" value="1"/>
</dbReference>
<feature type="binding site" evidence="6">
    <location>
        <begin position="103"/>
        <end position="107"/>
    </location>
    <ligand>
        <name>GTP</name>
        <dbReference type="ChEBI" id="CHEBI:37565"/>
    </ligand>
</feature>
<keyword evidence="4 6" id="KW-0648">Protein biosynthesis</keyword>
<dbReference type="InterPro" id="IPR005225">
    <property type="entry name" value="Small_GTP-bd"/>
</dbReference>
<dbReference type="GO" id="GO:0003746">
    <property type="term" value="F:translation elongation factor activity"/>
    <property type="evidence" value="ECO:0007669"/>
    <property type="project" value="UniProtKB-UniRule"/>
</dbReference>
<comment type="function">
    <text evidence="6">Catalyzes the GTP-dependent ribosomal translocation step during translation elongation. During this step, the ribosome changes from the pre-translocational (PRE) to the post-translocational (POST) state as the newly formed A-site-bound peptidyl-tRNA and P-site-bound deacylated tRNA move to the P and E sites, respectively. Catalyzes the coordinated movement of the two tRNA molecules, the mRNA and conformational changes in the ribosome.</text>
</comment>
<keyword evidence="6" id="KW-0963">Cytoplasm</keyword>
<protein>
    <recommendedName>
        <fullName evidence="6 7">Elongation factor G</fullName>
        <shortName evidence="6">EF-G</shortName>
    </recommendedName>
</protein>
<dbReference type="InterPro" id="IPR027417">
    <property type="entry name" value="P-loop_NTPase"/>
</dbReference>
<dbReference type="SUPFAM" id="SSF50447">
    <property type="entry name" value="Translation proteins"/>
    <property type="match status" value="1"/>
</dbReference>
<dbReference type="NCBIfam" id="TIGR00484">
    <property type="entry name" value="EF-G"/>
    <property type="match status" value="1"/>
</dbReference>
<dbReference type="Proteomes" id="UP000231157">
    <property type="component" value="Unassembled WGS sequence"/>
</dbReference>
<dbReference type="Gene3D" id="3.30.70.870">
    <property type="entry name" value="Elongation Factor G (Translational Gtpase), domain 3"/>
    <property type="match status" value="1"/>
</dbReference>
<dbReference type="InterPro" id="IPR035647">
    <property type="entry name" value="EFG_III/V"/>
</dbReference>
<reference evidence="10" key="1">
    <citation type="submission" date="2017-09" db="EMBL/GenBank/DDBJ databases">
        <title>Depth-based differentiation of microbial function through sediment-hosted aquifers and enrichment of novel symbionts in the deep terrestrial subsurface.</title>
        <authorList>
            <person name="Probst A.J."/>
            <person name="Ladd B."/>
            <person name="Jarett J.K."/>
            <person name="Geller-Mcgrath D.E."/>
            <person name="Sieber C.M.K."/>
            <person name="Emerson J.B."/>
            <person name="Anantharaman K."/>
            <person name="Thomas B.C."/>
            <person name="Malmstrom R."/>
            <person name="Stieglmeier M."/>
            <person name="Klingl A."/>
            <person name="Woyke T."/>
            <person name="Ryan C.M."/>
            <person name="Banfield J.F."/>
        </authorList>
    </citation>
    <scope>NUCLEOTIDE SEQUENCE [LARGE SCALE GENOMIC DNA]</scope>
</reference>
<evidence type="ECO:0000256" key="5">
    <source>
        <dbReference type="ARBA" id="ARBA00023134"/>
    </source>
</evidence>
<dbReference type="NCBIfam" id="NF009381">
    <property type="entry name" value="PRK12740.1-5"/>
    <property type="match status" value="1"/>
</dbReference>
<comment type="similarity">
    <text evidence="1 6">Belongs to the TRAFAC class translation factor GTPase superfamily. Classic translation factor GTPase family. EF-G/EF-2 subfamily.</text>
</comment>
<evidence type="ECO:0000259" key="8">
    <source>
        <dbReference type="PROSITE" id="PS51722"/>
    </source>
</evidence>
<feature type="domain" description="Tr-type G" evidence="8">
    <location>
        <begin position="10"/>
        <end position="304"/>
    </location>
</feature>
<dbReference type="CDD" id="cd16262">
    <property type="entry name" value="EFG_III"/>
    <property type="match status" value="1"/>
</dbReference>
<dbReference type="InterPro" id="IPR009022">
    <property type="entry name" value="EFG_III"/>
</dbReference>
<dbReference type="GO" id="GO:0032790">
    <property type="term" value="P:ribosome disassembly"/>
    <property type="evidence" value="ECO:0007669"/>
    <property type="project" value="TreeGrafter"/>
</dbReference>
<accession>A0A2H0USV0</accession>
<dbReference type="FunFam" id="2.40.30.10:FF:000006">
    <property type="entry name" value="Elongation factor G"/>
    <property type="match status" value="1"/>
</dbReference>
<dbReference type="Pfam" id="PF00009">
    <property type="entry name" value="GTP_EFTU"/>
    <property type="match status" value="1"/>
</dbReference>
<dbReference type="InterPro" id="IPR031157">
    <property type="entry name" value="G_TR_CS"/>
</dbReference>
<dbReference type="InterPro" id="IPR041095">
    <property type="entry name" value="EFG_II"/>
</dbReference>
<keyword evidence="2 6" id="KW-0547">Nucleotide-binding</keyword>
<comment type="subcellular location">
    <subcellularLocation>
        <location evidence="6">Cytoplasm</location>
    </subcellularLocation>
</comment>
<dbReference type="FunFam" id="3.30.70.240:FF:000001">
    <property type="entry name" value="Elongation factor G"/>
    <property type="match status" value="1"/>
</dbReference>
<dbReference type="GO" id="GO:0005737">
    <property type="term" value="C:cytoplasm"/>
    <property type="evidence" value="ECO:0007669"/>
    <property type="project" value="UniProtKB-SubCell"/>
</dbReference>
<dbReference type="PRINTS" id="PR00315">
    <property type="entry name" value="ELONGATNFCT"/>
</dbReference>
<dbReference type="Gene3D" id="3.40.50.300">
    <property type="entry name" value="P-loop containing nucleotide triphosphate hydrolases"/>
    <property type="match status" value="1"/>
</dbReference>
<dbReference type="InterPro" id="IPR035649">
    <property type="entry name" value="EFG_V"/>
</dbReference>
<dbReference type="CDD" id="cd03713">
    <property type="entry name" value="EFG_mtEFG_C"/>
    <property type="match status" value="1"/>
</dbReference>
<evidence type="ECO:0000256" key="7">
    <source>
        <dbReference type="NCBIfam" id="TIGR00484"/>
    </source>
</evidence>
<dbReference type="CDD" id="cd04088">
    <property type="entry name" value="EFG_mtEFG_II"/>
    <property type="match status" value="1"/>
</dbReference>